<protein>
    <submittedName>
        <fullName evidence="2">Uncharacterized protein</fullName>
    </submittedName>
</protein>
<organism evidence="2 3">
    <name type="scientific">Paramarasmius palmivorus</name>
    <dbReference type="NCBI Taxonomy" id="297713"/>
    <lineage>
        <taxon>Eukaryota</taxon>
        <taxon>Fungi</taxon>
        <taxon>Dikarya</taxon>
        <taxon>Basidiomycota</taxon>
        <taxon>Agaricomycotina</taxon>
        <taxon>Agaricomycetes</taxon>
        <taxon>Agaricomycetidae</taxon>
        <taxon>Agaricales</taxon>
        <taxon>Marasmiineae</taxon>
        <taxon>Marasmiaceae</taxon>
        <taxon>Paramarasmius</taxon>
    </lineage>
</organism>
<gene>
    <name evidence="2" type="ORF">VNI00_018461</name>
</gene>
<accession>A0AAW0AX31</accession>
<keyword evidence="3" id="KW-1185">Reference proteome</keyword>
<proteinExistence type="predicted"/>
<dbReference type="EMBL" id="JAYKXP010000236">
    <property type="protein sequence ID" value="KAK7018004.1"/>
    <property type="molecule type" value="Genomic_DNA"/>
</dbReference>
<comment type="caution">
    <text evidence="2">The sequence shown here is derived from an EMBL/GenBank/DDBJ whole genome shotgun (WGS) entry which is preliminary data.</text>
</comment>
<keyword evidence="1" id="KW-1133">Transmembrane helix</keyword>
<dbReference type="AlphaFoldDB" id="A0AAW0AX31"/>
<feature type="non-terminal residue" evidence="2">
    <location>
        <position position="1"/>
    </location>
</feature>
<evidence type="ECO:0000313" key="3">
    <source>
        <dbReference type="Proteomes" id="UP001383192"/>
    </source>
</evidence>
<evidence type="ECO:0000256" key="1">
    <source>
        <dbReference type="SAM" id="Phobius"/>
    </source>
</evidence>
<sequence length="173" mass="18796">LGVTDFEGPFAVGIGGIALNNLFLSCLIARQVAQYVEDSPRKMHRTIIAATLESGVIYSAFLITIAALQVDLYRARRNEQQARDAIIQYNLLRAWPSIAGTTTSLVIVRVSLGIAFNDLKTEIMTVRGSETVQRQGEGIQEVRGIGETEGSKEHASVETQVLVIGRDIESGPP</sequence>
<feature type="transmembrane region" description="Helical" evidence="1">
    <location>
        <begin position="47"/>
        <end position="68"/>
    </location>
</feature>
<name>A0AAW0AX31_9AGAR</name>
<keyword evidence="1" id="KW-0472">Membrane</keyword>
<reference evidence="2 3" key="1">
    <citation type="submission" date="2024-01" db="EMBL/GenBank/DDBJ databases">
        <title>A draft genome for a cacao thread blight-causing isolate of Paramarasmius palmivorus.</title>
        <authorList>
            <person name="Baruah I.K."/>
            <person name="Bukari Y."/>
            <person name="Amoako-Attah I."/>
            <person name="Meinhardt L.W."/>
            <person name="Bailey B.A."/>
            <person name="Cohen S.P."/>
        </authorList>
    </citation>
    <scope>NUCLEOTIDE SEQUENCE [LARGE SCALE GENOMIC DNA]</scope>
    <source>
        <strain evidence="2 3">GH-12</strain>
    </source>
</reference>
<evidence type="ECO:0000313" key="2">
    <source>
        <dbReference type="EMBL" id="KAK7018004.1"/>
    </source>
</evidence>
<keyword evidence="1" id="KW-0812">Transmembrane</keyword>
<dbReference type="Proteomes" id="UP001383192">
    <property type="component" value="Unassembled WGS sequence"/>
</dbReference>